<evidence type="ECO:0000256" key="3">
    <source>
        <dbReference type="ARBA" id="ARBA00023027"/>
    </source>
</evidence>
<dbReference type="Pfam" id="PF00389">
    <property type="entry name" value="2-Hacid_dh"/>
    <property type="match status" value="1"/>
</dbReference>
<organism evidence="7 8">
    <name type="scientific">Photobacterium sp. (strain ATCC 43367)</name>
    <dbReference type="NCBI Taxonomy" id="379097"/>
    <lineage>
        <taxon>Bacteria</taxon>
        <taxon>Pseudomonadati</taxon>
        <taxon>Pseudomonadota</taxon>
        <taxon>Gammaproteobacteria</taxon>
        <taxon>Vibrionales</taxon>
        <taxon>Vibrionaceae</taxon>
        <taxon>Vibrio</taxon>
        <taxon>Vibrio oreintalis group</taxon>
    </lineage>
</organism>
<dbReference type="AlphaFoldDB" id="A0A0A5HQW7"/>
<dbReference type="EC" id="1.1.1.29" evidence="7"/>
<evidence type="ECO:0000313" key="8">
    <source>
        <dbReference type="Proteomes" id="UP000030451"/>
    </source>
</evidence>
<dbReference type="Gene3D" id="3.40.50.720">
    <property type="entry name" value="NAD(P)-binding Rossmann-like Domain"/>
    <property type="match status" value="2"/>
</dbReference>
<dbReference type="GO" id="GO:0051287">
    <property type="term" value="F:NAD binding"/>
    <property type="evidence" value="ECO:0007669"/>
    <property type="project" value="InterPro"/>
</dbReference>
<feature type="domain" description="D-isomer specific 2-hydroxyacid dehydrogenase catalytic" evidence="5">
    <location>
        <begin position="34"/>
        <end position="324"/>
    </location>
</feature>
<dbReference type="STRING" id="379097.SE23_10000"/>
<evidence type="ECO:0000313" key="7">
    <source>
        <dbReference type="EMBL" id="KGY07947.1"/>
    </source>
</evidence>
<dbReference type="PANTHER" id="PTHR43761">
    <property type="entry name" value="D-ISOMER SPECIFIC 2-HYDROXYACID DEHYDROGENASE FAMILY PROTEIN (AFU_ORTHOLOGUE AFUA_1G13630)"/>
    <property type="match status" value="1"/>
</dbReference>
<sequence>MSLPTSATPTVVFLDRATIPTQIELPELDLEHKRIDYDFTSPEQVVERLQGVQIAITNKVILDRERLSQLPELKLIAVSATGFNNIDIDYCAENGIAVTNVQGYATQSVPEHVIAMIFALKRNLFAYHNDIAAGEWQRNKQFCFFTHPIGDVAGSTLAIIGSGALGQATATLAKAVGMKVLFAERKGAPSCRDGFVPFEEGLQQADVISLHCPLNEQTLNLIGERELAMMKSSSLLINTGRGGLVDEAALVNALKQGIIAGAGVDVFTQEPADSSNPLLANMSLPNLLLTPHVAWGSDSSIQNLANILMDNITAFIKGEKQNRIV</sequence>
<dbReference type="InterPro" id="IPR036291">
    <property type="entry name" value="NAD(P)-bd_dom_sf"/>
</dbReference>
<dbReference type="InterPro" id="IPR006139">
    <property type="entry name" value="D-isomer_2_OHA_DH_cat_dom"/>
</dbReference>
<dbReference type="EMBL" id="JRWP01000035">
    <property type="protein sequence ID" value="KGY07947.1"/>
    <property type="molecule type" value="Genomic_DNA"/>
</dbReference>
<dbReference type="SUPFAM" id="SSF51735">
    <property type="entry name" value="NAD(P)-binding Rossmann-fold domains"/>
    <property type="match status" value="1"/>
</dbReference>
<name>A0A0A5HQW7_PHOS4</name>
<dbReference type="Pfam" id="PF02826">
    <property type="entry name" value="2-Hacid_dh_C"/>
    <property type="match status" value="1"/>
</dbReference>
<dbReference type="OrthoDB" id="9805416at2"/>
<evidence type="ECO:0000256" key="4">
    <source>
        <dbReference type="RuleBase" id="RU003719"/>
    </source>
</evidence>
<accession>A0A0A5HQW7</accession>
<proteinExistence type="inferred from homology"/>
<gene>
    <name evidence="7" type="ORF">NM06_14220</name>
</gene>
<evidence type="ECO:0000256" key="1">
    <source>
        <dbReference type="ARBA" id="ARBA00005854"/>
    </source>
</evidence>
<dbReference type="PANTHER" id="PTHR43761:SF1">
    <property type="entry name" value="D-ISOMER SPECIFIC 2-HYDROXYACID DEHYDROGENASE CATALYTIC DOMAIN-CONTAINING PROTEIN-RELATED"/>
    <property type="match status" value="1"/>
</dbReference>
<dbReference type="InterPro" id="IPR050418">
    <property type="entry name" value="D-iso_2-hydroxyacid_DH_PdxB"/>
</dbReference>
<reference evidence="7 8" key="1">
    <citation type="submission" date="2014-10" db="EMBL/GenBank/DDBJ databases">
        <title>Genome sequencing of Vibrio sinaloensis T08.</title>
        <authorList>
            <person name="Chan K.-G."/>
            <person name="Mohamad N.I."/>
        </authorList>
    </citation>
    <scope>NUCLEOTIDE SEQUENCE [LARGE SCALE GENOMIC DNA]</scope>
    <source>
        <strain evidence="7 8">T08</strain>
    </source>
</reference>
<protein>
    <submittedName>
        <fullName evidence="7">Glycerate dehydrogenase</fullName>
        <ecNumber evidence="7">1.1.1.29</ecNumber>
    </submittedName>
</protein>
<comment type="caution">
    <text evidence="7">The sequence shown here is derived from an EMBL/GenBank/DDBJ whole genome shotgun (WGS) entry which is preliminary data.</text>
</comment>
<dbReference type="RefSeq" id="WP_038191632.1">
    <property type="nucleotide sequence ID" value="NZ_JRWP01000035.1"/>
</dbReference>
<dbReference type="PROSITE" id="PS00671">
    <property type="entry name" value="D_2_HYDROXYACID_DH_3"/>
    <property type="match status" value="1"/>
</dbReference>
<dbReference type="Proteomes" id="UP000030451">
    <property type="component" value="Unassembled WGS sequence"/>
</dbReference>
<dbReference type="GO" id="GO:0008465">
    <property type="term" value="F:hydroxypyruvate reductase (NADH) activity"/>
    <property type="evidence" value="ECO:0007669"/>
    <property type="project" value="UniProtKB-EC"/>
</dbReference>
<dbReference type="CDD" id="cd12162">
    <property type="entry name" value="2-Hacid_dh_4"/>
    <property type="match status" value="1"/>
</dbReference>
<keyword evidence="3" id="KW-0520">NAD</keyword>
<keyword evidence="2 4" id="KW-0560">Oxidoreductase</keyword>
<evidence type="ECO:0000259" key="5">
    <source>
        <dbReference type="Pfam" id="PF00389"/>
    </source>
</evidence>
<dbReference type="InterPro" id="IPR029753">
    <property type="entry name" value="D-isomer_DH_CS"/>
</dbReference>
<dbReference type="SUPFAM" id="SSF52283">
    <property type="entry name" value="Formate/glycerate dehydrogenase catalytic domain-like"/>
    <property type="match status" value="1"/>
</dbReference>
<evidence type="ECO:0000256" key="2">
    <source>
        <dbReference type="ARBA" id="ARBA00023002"/>
    </source>
</evidence>
<feature type="domain" description="D-isomer specific 2-hydroxyacid dehydrogenase NAD-binding" evidence="6">
    <location>
        <begin position="114"/>
        <end position="294"/>
    </location>
</feature>
<comment type="similarity">
    <text evidence="1 4">Belongs to the D-isomer specific 2-hydroxyacid dehydrogenase family.</text>
</comment>
<evidence type="ECO:0000259" key="6">
    <source>
        <dbReference type="Pfam" id="PF02826"/>
    </source>
</evidence>
<dbReference type="InterPro" id="IPR006140">
    <property type="entry name" value="D-isomer_DH_NAD-bd"/>
</dbReference>